<feature type="compositionally biased region" description="Pro residues" evidence="1">
    <location>
        <begin position="32"/>
        <end position="49"/>
    </location>
</feature>
<sequence>MKSRDEPESATKAQPVIPVFPGSKPTQSSGKPAPPAKADPPSKPAGRPKPAPRPKPTARARPDTVGPTEPPAGETTCPQRCKRTGTLQSNFCASDFGELPFPSPVGGDTPPP</sequence>
<proteinExistence type="predicted"/>
<dbReference type="Proteomes" id="UP000504612">
    <property type="component" value="Unplaced"/>
</dbReference>
<feature type="region of interest" description="Disordered" evidence="1">
    <location>
        <begin position="1"/>
        <end position="112"/>
    </location>
</feature>
<keyword evidence="2" id="KW-1185">Reference proteome</keyword>
<name>A0A6J1W601_9SAUR</name>
<dbReference type="RefSeq" id="XP_026550535.1">
    <property type="nucleotide sequence ID" value="XM_026694750.1"/>
</dbReference>
<evidence type="ECO:0000256" key="1">
    <source>
        <dbReference type="SAM" id="MobiDB-lite"/>
    </source>
</evidence>
<organism evidence="2 3">
    <name type="scientific">Notechis scutatus</name>
    <name type="common">mainland tiger snake</name>
    <dbReference type="NCBI Taxonomy" id="8663"/>
    <lineage>
        <taxon>Eukaryota</taxon>
        <taxon>Metazoa</taxon>
        <taxon>Chordata</taxon>
        <taxon>Craniata</taxon>
        <taxon>Vertebrata</taxon>
        <taxon>Euteleostomi</taxon>
        <taxon>Lepidosauria</taxon>
        <taxon>Squamata</taxon>
        <taxon>Bifurcata</taxon>
        <taxon>Unidentata</taxon>
        <taxon>Episquamata</taxon>
        <taxon>Toxicofera</taxon>
        <taxon>Serpentes</taxon>
        <taxon>Colubroidea</taxon>
        <taxon>Elapidae</taxon>
        <taxon>Hydrophiinae</taxon>
        <taxon>Notechis</taxon>
    </lineage>
</organism>
<dbReference type="GeneID" id="113432650"/>
<gene>
    <name evidence="3" type="primary">LOC113432650</name>
</gene>
<accession>A0A6J1W601</accession>
<evidence type="ECO:0000313" key="2">
    <source>
        <dbReference type="Proteomes" id="UP000504612"/>
    </source>
</evidence>
<feature type="non-terminal residue" evidence="3">
    <location>
        <position position="112"/>
    </location>
</feature>
<dbReference type="KEGG" id="nss:113432650"/>
<evidence type="ECO:0000313" key="3">
    <source>
        <dbReference type="RefSeq" id="XP_026550535.1"/>
    </source>
</evidence>
<reference evidence="3" key="1">
    <citation type="submission" date="2025-08" db="UniProtKB">
        <authorList>
            <consortium name="RefSeq"/>
        </authorList>
    </citation>
    <scope>IDENTIFICATION</scope>
</reference>
<dbReference type="AlphaFoldDB" id="A0A6J1W601"/>
<protein>
    <submittedName>
        <fullName evidence="3">Anther-specific proline-rich protein APG-like</fullName>
    </submittedName>
</protein>